<evidence type="ECO:0000313" key="2">
    <source>
        <dbReference type="Proteomes" id="UP000198929"/>
    </source>
</evidence>
<dbReference type="GO" id="GO:0047617">
    <property type="term" value="F:fatty acyl-CoA hydrolase activity"/>
    <property type="evidence" value="ECO:0007669"/>
    <property type="project" value="TreeGrafter"/>
</dbReference>
<accession>A0A1H9SMS2</accession>
<dbReference type="AlphaFoldDB" id="A0A1H9SMS2"/>
<keyword evidence="2" id="KW-1185">Reference proteome</keyword>
<dbReference type="PANTHER" id="PTHR31793:SF24">
    <property type="entry name" value="LONG-CHAIN ACYL-COA THIOESTERASE FADM"/>
    <property type="match status" value="1"/>
</dbReference>
<keyword evidence="1" id="KW-0378">Hydrolase</keyword>
<dbReference type="CDD" id="cd00586">
    <property type="entry name" value="4HBT"/>
    <property type="match status" value="1"/>
</dbReference>
<name>A0A1H9SMS2_9CORY</name>
<dbReference type="RefSeq" id="WP_092257585.1">
    <property type="nucleotide sequence ID" value="NZ_CP047199.1"/>
</dbReference>
<dbReference type="EMBL" id="FOGQ01000004">
    <property type="protein sequence ID" value="SER86025.1"/>
    <property type="molecule type" value="Genomic_DNA"/>
</dbReference>
<proteinExistence type="predicted"/>
<reference evidence="2" key="1">
    <citation type="submission" date="2016-10" db="EMBL/GenBank/DDBJ databases">
        <authorList>
            <person name="Varghese N."/>
            <person name="Submissions S."/>
        </authorList>
    </citation>
    <scope>NUCLEOTIDE SEQUENCE [LARGE SCALE GENOMIC DNA]</scope>
    <source>
        <strain evidence="2">DSM 20524</strain>
    </source>
</reference>
<gene>
    <name evidence="1" type="ORF">SAMN05661109_01179</name>
</gene>
<evidence type="ECO:0000313" key="1">
    <source>
        <dbReference type="EMBL" id="SER86025.1"/>
    </source>
</evidence>
<dbReference type="Gene3D" id="3.10.129.10">
    <property type="entry name" value="Hotdog Thioesterase"/>
    <property type="match status" value="1"/>
</dbReference>
<dbReference type="PANTHER" id="PTHR31793">
    <property type="entry name" value="4-HYDROXYBENZOYL-COA THIOESTERASE FAMILY MEMBER"/>
    <property type="match status" value="1"/>
</dbReference>
<dbReference type="STRING" id="1121357.SAMN05661109_01179"/>
<dbReference type="Pfam" id="PF13279">
    <property type="entry name" value="4HBT_2"/>
    <property type="match status" value="1"/>
</dbReference>
<sequence>MSDQTSHIHIHEVPLRWGDFDRYGHIMNARYVELAQEARVEFADEYFEKRGHEFAVFVRRIECDYLRPVLPDTKSVTVETMVVDVGNTSFTTRQEIKDRQGRTACVVECVQVAIDVDIERPRSLTQKEVGILTMKPEVPADEEDE</sequence>
<organism evidence="1 2">
    <name type="scientific">Corynebacterium cystitidis DSM 20524</name>
    <dbReference type="NCBI Taxonomy" id="1121357"/>
    <lineage>
        <taxon>Bacteria</taxon>
        <taxon>Bacillati</taxon>
        <taxon>Actinomycetota</taxon>
        <taxon>Actinomycetes</taxon>
        <taxon>Mycobacteriales</taxon>
        <taxon>Corynebacteriaceae</taxon>
        <taxon>Corynebacterium</taxon>
    </lineage>
</organism>
<dbReference type="SUPFAM" id="SSF54637">
    <property type="entry name" value="Thioesterase/thiol ester dehydrase-isomerase"/>
    <property type="match status" value="1"/>
</dbReference>
<protein>
    <submittedName>
        <fullName evidence="1">Acyl-CoA thioester hydrolase</fullName>
    </submittedName>
</protein>
<dbReference type="InterPro" id="IPR050563">
    <property type="entry name" value="4-hydroxybenzoyl-CoA_TE"/>
</dbReference>
<dbReference type="InterPro" id="IPR029069">
    <property type="entry name" value="HotDog_dom_sf"/>
</dbReference>
<dbReference type="Proteomes" id="UP000198929">
    <property type="component" value="Unassembled WGS sequence"/>
</dbReference>